<keyword evidence="2" id="KW-1185">Reference proteome</keyword>
<dbReference type="AlphaFoldDB" id="A0A917C2P0"/>
<organism evidence="1 2">
    <name type="scientific">Azorhizobium oxalatiphilum</name>
    <dbReference type="NCBI Taxonomy" id="980631"/>
    <lineage>
        <taxon>Bacteria</taxon>
        <taxon>Pseudomonadati</taxon>
        <taxon>Pseudomonadota</taxon>
        <taxon>Alphaproteobacteria</taxon>
        <taxon>Hyphomicrobiales</taxon>
        <taxon>Xanthobacteraceae</taxon>
        <taxon>Azorhizobium</taxon>
    </lineage>
</organism>
<name>A0A917C2P0_9HYPH</name>
<sequence>MPVPEWLDTLWDRVVNFRTDREIDRENQRLMRKYNFGILPISEELGAHAEVAGRVSALGDAGHIYEIEPLYEEARRADIVLPGAFLLHEMLLQRLMPANLQDRNSVAGKLAPFRAAWEGHPTPFTAALYALTLHEAAYAARGTDLPDTVSDQQWADMQRHLTMARQVLDATPDTTGTCQLWHRANYDLALEEGLDFNAYQARFEAAWALDRFNLQLCENHAIRVMPRWMGRDAHDVESFARRAMAMTETRYGAGAYAMIYHGQCEMGHHELEDSLCEPALAQQGFEDLIARYGGQSLYNRHAGFSDWVGDHATVNRLFSGPLRTIVPQIWSGADDDERVTDALDTFSLARDMLDLDEDEEVPRRAAG</sequence>
<comment type="caution">
    <text evidence="1">The sequence shown here is derived from an EMBL/GenBank/DDBJ whole genome shotgun (WGS) entry which is preliminary data.</text>
</comment>
<dbReference type="Proteomes" id="UP000606044">
    <property type="component" value="Unassembled WGS sequence"/>
</dbReference>
<accession>A0A917C2P0</accession>
<evidence type="ECO:0000313" key="1">
    <source>
        <dbReference type="EMBL" id="GGF65945.1"/>
    </source>
</evidence>
<evidence type="ECO:0000313" key="2">
    <source>
        <dbReference type="Proteomes" id="UP000606044"/>
    </source>
</evidence>
<reference evidence="1" key="2">
    <citation type="submission" date="2020-09" db="EMBL/GenBank/DDBJ databases">
        <authorList>
            <person name="Sun Q."/>
            <person name="Sedlacek I."/>
        </authorList>
    </citation>
    <scope>NUCLEOTIDE SEQUENCE</scope>
    <source>
        <strain evidence="1">CCM 7897</strain>
    </source>
</reference>
<protein>
    <submittedName>
        <fullName evidence="1">Uncharacterized protein</fullName>
    </submittedName>
</protein>
<dbReference type="RefSeq" id="WP_188579331.1">
    <property type="nucleotide sequence ID" value="NZ_BMCT01000003.1"/>
</dbReference>
<gene>
    <name evidence="1" type="ORF">GCM10007301_27050</name>
</gene>
<dbReference type="EMBL" id="BMCT01000003">
    <property type="protein sequence ID" value="GGF65945.1"/>
    <property type="molecule type" value="Genomic_DNA"/>
</dbReference>
<reference evidence="1" key="1">
    <citation type="journal article" date="2014" name="Int. J. Syst. Evol. Microbiol.">
        <title>Complete genome sequence of Corynebacterium casei LMG S-19264T (=DSM 44701T), isolated from a smear-ripened cheese.</title>
        <authorList>
            <consortium name="US DOE Joint Genome Institute (JGI-PGF)"/>
            <person name="Walter F."/>
            <person name="Albersmeier A."/>
            <person name="Kalinowski J."/>
            <person name="Ruckert C."/>
        </authorList>
    </citation>
    <scope>NUCLEOTIDE SEQUENCE</scope>
    <source>
        <strain evidence="1">CCM 7897</strain>
    </source>
</reference>
<proteinExistence type="predicted"/>